<evidence type="ECO:0000313" key="2">
    <source>
        <dbReference type="EMBL" id="MBK7422380.1"/>
    </source>
</evidence>
<dbReference type="SUPFAM" id="SSF101478">
    <property type="entry name" value="ADP-ribosylglycohydrolase"/>
    <property type="match status" value="1"/>
</dbReference>
<keyword evidence="1" id="KW-0812">Transmembrane</keyword>
<accession>A0A9D7F5C1</accession>
<protein>
    <recommendedName>
        <fullName evidence="4">Glycine zipper domain-containing protein</fullName>
    </recommendedName>
</protein>
<dbReference type="Proteomes" id="UP000886602">
    <property type="component" value="Unassembled WGS sequence"/>
</dbReference>
<gene>
    <name evidence="2" type="ORF">IPJ48_04395</name>
</gene>
<evidence type="ECO:0008006" key="4">
    <source>
        <dbReference type="Google" id="ProtNLM"/>
    </source>
</evidence>
<dbReference type="InterPro" id="IPR036705">
    <property type="entry name" value="Ribosyl_crysJ1_sf"/>
</dbReference>
<sequence>MSITDKIKTNLAYGKELVESGIEGASEARKTVLAEEDKSNLVHAAVQESWQSATIGAMAGALVGVLSDEQKPTRGVIFGVLLGAAVGYASSFAWKTRPLTSAMAHGAGKRISRVRDQHWLTDHPINYG</sequence>
<comment type="caution">
    <text evidence="2">The sequence shown here is derived from an EMBL/GenBank/DDBJ whole genome shotgun (WGS) entry which is preliminary data.</text>
</comment>
<feature type="transmembrane region" description="Helical" evidence="1">
    <location>
        <begin position="75"/>
        <end position="94"/>
    </location>
</feature>
<reference evidence="2" key="1">
    <citation type="submission" date="2020-10" db="EMBL/GenBank/DDBJ databases">
        <title>Connecting structure to function with the recovery of over 1000 high-quality activated sludge metagenome-assembled genomes encoding full-length rRNA genes using long-read sequencing.</title>
        <authorList>
            <person name="Singleton C.M."/>
            <person name="Petriglieri F."/>
            <person name="Kristensen J.M."/>
            <person name="Kirkegaard R.H."/>
            <person name="Michaelsen T.Y."/>
            <person name="Andersen M.H."/>
            <person name="Karst S.M."/>
            <person name="Dueholm M.S."/>
            <person name="Nielsen P.H."/>
            <person name="Albertsen M."/>
        </authorList>
    </citation>
    <scope>NUCLEOTIDE SEQUENCE</scope>
    <source>
        <strain evidence="2">EsbW_18-Q3-R4-48_MAXAC.044</strain>
    </source>
</reference>
<dbReference type="EMBL" id="JADJNC010000006">
    <property type="protein sequence ID" value="MBK7422380.1"/>
    <property type="molecule type" value="Genomic_DNA"/>
</dbReference>
<keyword evidence="1" id="KW-0472">Membrane</keyword>
<evidence type="ECO:0000313" key="3">
    <source>
        <dbReference type="Proteomes" id="UP000886602"/>
    </source>
</evidence>
<evidence type="ECO:0000256" key="1">
    <source>
        <dbReference type="SAM" id="Phobius"/>
    </source>
</evidence>
<dbReference type="AlphaFoldDB" id="A0A9D7F5C1"/>
<proteinExistence type="predicted"/>
<keyword evidence="1" id="KW-1133">Transmembrane helix</keyword>
<name>A0A9D7F5C1_9RHOO</name>
<organism evidence="2 3">
    <name type="scientific">Candidatus Propionivibrio dominans</name>
    <dbReference type="NCBI Taxonomy" id="2954373"/>
    <lineage>
        <taxon>Bacteria</taxon>
        <taxon>Pseudomonadati</taxon>
        <taxon>Pseudomonadota</taxon>
        <taxon>Betaproteobacteria</taxon>
        <taxon>Rhodocyclales</taxon>
        <taxon>Rhodocyclaceae</taxon>
        <taxon>Propionivibrio</taxon>
    </lineage>
</organism>